<comment type="caution">
    <text evidence="6">The sequence shown here is derived from an EMBL/GenBank/DDBJ whole genome shotgun (WGS) entry which is preliminary data.</text>
</comment>
<dbReference type="PANTHER" id="PTHR46772:SF8">
    <property type="entry name" value="TRANSCRIPTION FACTOR BHLH95"/>
    <property type="match status" value="1"/>
</dbReference>
<protein>
    <recommendedName>
        <fullName evidence="5">BHLH domain-containing protein</fullName>
    </recommendedName>
</protein>
<dbReference type="PANTHER" id="PTHR46772">
    <property type="entry name" value="BHLH DOMAIN-CONTAINING PROTEIN"/>
    <property type="match status" value="1"/>
</dbReference>
<feature type="coiled-coil region" evidence="3">
    <location>
        <begin position="74"/>
        <end position="104"/>
    </location>
</feature>
<feature type="region of interest" description="Disordered" evidence="4">
    <location>
        <begin position="1"/>
        <end position="30"/>
    </location>
</feature>
<feature type="domain" description="BHLH" evidence="5">
    <location>
        <begin position="26"/>
        <end position="77"/>
    </location>
</feature>
<evidence type="ECO:0000256" key="2">
    <source>
        <dbReference type="ARBA" id="ARBA00023163"/>
    </source>
</evidence>
<evidence type="ECO:0000256" key="3">
    <source>
        <dbReference type="SAM" id="Coils"/>
    </source>
</evidence>
<evidence type="ECO:0000313" key="7">
    <source>
        <dbReference type="Proteomes" id="UP000824469"/>
    </source>
</evidence>
<gene>
    <name evidence="6" type="ORF">KI387_007520</name>
</gene>
<evidence type="ECO:0000256" key="1">
    <source>
        <dbReference type="ARBA" id="ARBA00023015"/>
    </source>
</evidence>
<evidence type="ECO:0000313" key="6">
    <source>
        <dbReference type="EMBL" id="KAH9327342.1"/>
    </source>
</evidence>
<dbReference type="OMA" id="YVWRIME"/>
<sequence>HSDKTMDGGLRARKYDVSGNGSTKSGSRQRAVVAEQVRRNRMKYLYTKLESLLPTRPLAKLDRCGLLEEGNNYIRKLQDDVYQLKREREHLRALKQHCGKTEEENGREDIRVSVKIHGIEAVITVCSIRRPRCVWRMIEEVERHGLEVDMSQLSTSEFFVYLYFHAKSTQDVKDYDPVKSQTSLKK</sequence>
<dbReference type="SUPFAM" id="SSF47459">
    <property type="entry name" value="HLH, helix-loop-helix DNA-binding domain"/>
    <property type="match status" value="1"/>
</dbReference>
<dbReference type="GO" id="GO:0009960">
    <property type="term" value="P:endosperm development"/>
    <property type="evidence" value="ECO:0007669"/>
    <property type="project" value="InterPro"/>
</dbReference>
<dbReference type="InterPro" id="IPR044278">
    <property type="entry name" value="BHLH95-like"/>
</dbReference>
<dbReference type="InterPro" id="IPR036638">
    <property type="entry name" value="HLH_DNA-bd_sf"/>
</dbReference>
<dbReference type="Proteomes" id="UP000824469">
    <property type="component" value="Unassembled WGS sequence"/>
</dbReference>
<keyword evidence="7" id="KW-1185">Reference proteome</keyword>
<dbReference type="PROSITE" id="PS50888">
    <property type="entry name" value="BHLH"/>
    <property type="match status" value="1"/>
</dbReference>
<dbReference type="Pfam" id="PF00010">
    <property type="entry name" value="HLH"/>
    <property type="match status" value="1"/>
</dbReference>
<feature type="non-terminal residue" evidence="6">
    <location>
        <position position="1"/>
    </location>
</feature>
<reference evidence="6 7" key="1">
    <citation type="journal article" date="2021" name="Nat. Plants">
        <title>The Taxus genome provides insights into paclitaxel biosynthesis.</title>
        <authorList>
            <person name="Xiong X."/>
            <person name="Gou J."/>
            <person name="Liao Q."/>
            <person name="Li Y."/>
            <person name="Zhou Q."/>
            <person name="Bi G."/>
            <person name="Li C."/>
            <person name="Du R."/>
            <person name="Wang X."/>
            <person name="Sun T."/>
            <person name="Guo L."/>
            <person name="Liang H."/>
            <person name="Lu P."/>
            <person name="Wu Y."/>
            <person name="Zhang Z."/>
            <person name="Ro D.K."/>
            <person name="Shang Y."/>
            <person name="Huang S."/>
            <person name="Yan J."/>
        </authorList>
    </citation>
    <scope>NUCLEOTIDE SEQUENCE [LARGE SCALE GENOMIC DNA]</scope>
    <source>
        <strain evidence="6">Ta-2019</strain>
    </source>
</reference>
<organism evidence="6 7">
    <name type="scientific">Taxus chinensis</name>
    <name type="common">Chinese yew</name>
    <name type="synonym">Taxus wallichiana var. chinensis</name>
    <dbReference type="NCBI Taxonomy" id="29808"/>
    <lineage>
        <taxon>Eukaryota</taxon>
        <taxon>Viridiplantae</taxon>
        <taxon>Streptophyta</taxon>
        <taxon>Embryophyta</taxon>
        <taxon>Tracheophyta</taxon>
        <taxon>Spermatophyta</taxon>
        <taxon>Pinopsida</taxon>
        <taxon>Pinidae</taxon>
        <taxon>Conifers II</taxon>
        <taxon>Cupressales</taxon>
        <taxon>Taxaceae</taxon>
        <taxon>Taxus</taxon>
    </lineage>
</organism>
<dbReference type="Gene3D" id="4.10.280.10">
    <property type="entry name" value="Helix-loop-helix DNA-binding domain"/>
    <property type="match status" value="1"/>
</dbReference>
<keyword evidence="2" id="KW-0804">Transcription</keyword>
<dbReference type="AlphaFoldDB" id="A0AA38GQ34"/>
<dbReference type="GO" id="GO:0046983">
    <property type="term" value="F:protein dimerization activity"/>
    <property type="evidence" value="ECO:0007669"/>
    <property type="project" value="InterPro"/>
</dbReference>
<evidence type="ECO:0000259" key="5">
    <source>
        <dbReference type="PROSITE" id="PS50888"/>
    </source>
</evidence>
<proteinExistence type="predicted"/>
<feature type="non-terminal residue" evidence="6">
    <location>
        <position position="186"/>
    </location>
</feature>
<keyword evidence="1" id="KW-0805">Transcription regulation</keyword>
<keyword evidence="3" id="KW-0175">Coiled coil</keyword>
<dbReference type="InterPro" id="IPR011598">
    <property type="entry name" value="bHLH_dom"/>
</dbReference>
<name>A0AA38GQ34_TAXCH</name>
<dbReference type="EMBL" id="JAHRHJ020000002">
    <property type="protein sequence ID" value="KAH9327342.1"/>
    <property type="molecule type" value="Genomic_DNA"/>
</dbReference>
<evidence type="ECO:0000256" key="4">
    <source>
        <dbReference type="SAM" id="MobiDB-lite"/>
    </source>
</evidence>
<accession>A0AA38GQ34</accession>
<dbReference type="GO" id="GO:0003700">
    <property type="term" value="F:DNA-binding transcription factor activity"/>
    <property type="evidence" value="ECO:0007669"/>
    <property type="project" value="InterPro"/>
</dbReference>